<evidence type="ECO:0000256" key="3">
    <source>
        <dbReference type="ARBA" id="ARBA00022679"/>
    </source>
</evidence>
<dbReference type="Proteomes" id="UP000645007">
    <property type="component" value="Unassembled WGS sequence"/>
</dbReference>
<evidence type="ECO:0000256" key="4">
    <source>
        <dbReference type="SAM" id="Phobius"/>
    </source>
</evidence>
<evidence type="ECO:0000259" key="5">
    <source>
        <dbReference type="Pfam" id="PF00535"/>
    </source>
</evidence>
<reference evidence="6 7" key="1">
    <citation type="submission" date="2020-06" db="EMBL/GenBank/DDBJ databases">
        <title>Limosilactobacillus sp. nov.</title>
        <authorList>
            <person name="Ksiezarek M."/>
            <person name="Goncalves Ribeiro T."/>
            <person name="Rocha J."/>
            <person name="Grosso F."/>
            <person name="Peixe L."/>
        </authorList>
    </citation>
    <scope>NUCLEOTIDE SEQUENCE [LARGE SCALE GENOMIC DNA]</scope>
    <source>
        <strain evidence="7">c9Ua_26_M</strain>
    </source>
</reference>
<accession>A0ABR8ZHM2</accession>
<feature type="transmembrane region" description="Helical" evidence="4">
    <location>
        <begin position="349"/>
        <end position="367"/>
    </location>
</feature>
<comment type="similarity">
    <text evidence="1">Belongs to the glycosyltransferase 2 family.</text>
</comment>
<feature type="transmembrane region" description="Helical" evidence="4">
    <location>
        <begin position="387"/>
        <end position="407"/>
    </location>
</feature>
<dbReference type="EMBL" id="JABUXR010000001">
    <property type="protein sequence ID" value="MBD8084780.1"/>
    <property type="molecule type" value="Genomic_DNA"/>
</dbReference>
<keyword evidence="3" id="KW-0808">Transferase</keyword>
<evidence type="ECO:0000256" key="2">
    <source>
        <dbReference type="ARBA" id="ARBA00022676"/>
    </source>
</evidence>
<name>A0ABR8ZHM2_9LACO</name>
<feature type="transmembrane region" description="Helical" evidence="4">
    <location>
        <begin position="6"/>
        <end position="29"/>
    </location>
</feature>
<proteinExistence type="inferred from homology"/>
<dbReference type="InterPro" id="IPR029044">
    <property type="entry name" value="Nucleotide-diphossugar_trans"/>
</dbReference>
<protein>
    <submittedName>
        <fullName evidence="6">Glycosyltransferase</fullName>
    </submittedName>
</protein>
<dbReference type="CDD" id="cd06423">
    <property type="entry name" value="CESA_like"/>
    <property type="match status" value="1"/>
</dbReference>
<evidence type="ECO:0000313" key="6">
    <source>
        <dbReference type="EMBL" id="MBD8084780.1"/>
    </source>
</evidence>
<dbReference type="PANTHER" id="PTHR43630">
    <property type="entry name" value="POLY-BETA-1,6-N-ACETYL-D-GLUCOSAMINE SYNTHASE"/>
    <property type="match status" value="1"/>
</dbReference>
<keyword evidence="4" id="KW-0812">Transmembrane</keyword>
<dbReference type="RefSeq" id="WP_191910619.1">
    <property type="nucleotide sequence ID" value="NZ_JABUXR010000001.1"/>
</dbReference>
<gene>
    <name evidence="6" type="ORF">HUK45_00605</name>
</gene>
<comment type="caution">
    <text evidence="6">The sequence shown here is derived from an EMBL/GenBank/DDBJ whole genome shotgun (WGS) entry which is preliminary data.</text>
</comment>
<keyword evidence="2" id="KW-0328">Glycosyltransferase</keyword>
<organism evidence="6 7">
    <name type="scientific">Limosilactobacillus urinaemulieris</name>
    <dbReference type="NCBI Taxonomy" id="2742600"/>
    <lineage>
        <taxon>Bacteria</taxon>
        <taxon>Bacillati</taxon>
        <taxon>Bacillota</taxon>
        <taxon>Bacilli</taxon>
        <taxon>Lactobacillales</taxon>
        <taxon>Lactobacillaceae</taxon>
        <taxon>Limosilactobacillus</taxon>
    </lineage>
</organism>
<sequence length="424" mass="48842">MSVIISLIIIILGGFSAIRIILGLLLANIHQIIYLTKARKEKYAPLVSVIIPAYNEEKTIVACVSSVLKQTYLNRQVIIVNDGSDDATKDILDSIDKKVYSSNSVDQLFEDSIPYKERFIIVNQPNSGKSIALNNGIRNHAKGELITVLDADSELKPNFLANMVNHFQSTNVIAVAANIRIKRALNLIELVQYIEYLVGYQLKSSEQVLNLEYIIGGIGSTFRRTIMEAVNLYDTDTVTEDIDLTMKLLRQFGNASYKFCYAFDCVVSTPAVHNFRQLIKQRYRWKFGRFRALIKHRKLIFNKKLNLYSITLSWWKLPKVFFEEFLLLIEPVILIWMSIIIFIHCDFSIIFSILIIYFIFAIDTIIVESISTKVKLKLTLVSPFTYLFLYIINIVDFICLVRCIANFREILLKKGHSKWTHVER</sequence>
<evidence type="ECO:0000313" key="7">
    <source>
        <dbReference type="Proteomes" id="UP000645007"/>
    </source>
</evidence>
<feature type="transmembrane region" description="Helical" evidence="4">
    <location>
        <begin position="325"/>
        <end position="343"/>
    </location>
</feature>
<dbReference type="Gene3D" id="3.90.550.10">
    <property type="entry name" value="Spore Coat Polysaccharide Biosynthesis Protein SpsA, Chain A"/>
    <property type="match status" value="1"/>
</dbReference>
<keyword evidence="4" id="KW-1133">Transmembrane helix</keyword>
<dbReference type="PANTHER" id="PTHR43630:SF1">
    <property type="entry name" value="POLY-BETA-1,6-N-ACETYL-D-GLUCOSAMINE SYNTHASE"/>
    <property type="match status" value="1"/>
</dbReference>
<evidence type="ECO:0000256" key="1">
    <source>
        <dbReference type="ARBA" id="ARBA00006739"/>
    </source>
</evidence>
<dbReference type="InterPro" id="IPR001173">
    <property type="entry name" value="Glyco_trans_2-like"/>
</dbReference>
<dbReference type="SUPFAM" id="SSF53448">
    <property type="entry name" value="Nucleotide-diphospho-sugar transferases"/>
    <property type="match status" value="1"/>
</dbReference>
<keyword evidence="4" id="KW-0472">Membrane</keyword>
<dbReference type="Pfam" id="PF00535">
    <property type="entry name" value="Glycos_transf_2"/>
    <property type="match status" value="1"/>
</dbReference>
<feature type="domain" description="Glycosyltransferase 2-like" evidence="5">
    <location>
        <begin position="48"/>
        <end position="224"/>
    </location>
</feature>
<keyword evidence="7" id="KW-1185">Reference proteome</keyword>